<evidence type="ECO:0000256" key="5">
    <source>
        <dbReference type="ARBA" id="ARBA00022989"/>
    </source>
</evidence>
<comment type="subcellular location">
    <subcellularLocation>
        <location evidence="1">Membrane</location>
        <topology evidence="1">Multi-pass membrane protein</topology>
    </subcellularLocation>
</comment>
<keyword evidence="3" id="KW-0813">Transport</keyword>
<evidence type="ECO:0000256" key="3">
    <source>
        <dbReference type="ARBA" id="ARBA00022448"/>
    </source>
</evidence>
<protein>
    <submittedName>
        <fullName evidence="10">ATPase</fullName>
    </submittedName>
</protein>
<comment type="similarity">
    <text evidence="2">Belongs to the V-ATPase 116 kDa subunit family.</text>
</comment>
<dbReference type="EMBL" id="JAODBU010000006">
    <property type="protein sequence ID" value="MCT7398664.1"/>
    <property type="molecule type" value="Genomic_DNA"/>
</dbReference>
<keyword evidence="7 9" id="KW-0472">Membrane</keyword>
<sequence length="644" mass="71903">MIVQMSFVTLAGPKSDIDRVIDTYLSKYEIQLENALVELNSSGNLLPYVEANPYKDILDKSHALLELMDESIANSPLTDMSVEEATNVINNIDDQIKDLKEEINTLNIRKDKLNEDYDCISPFKNLEYDLKQVLGMNYIKYRFGRVPRDMWDSFQTFINPDLDAVFIDCLVDNDFIWGVYFAPEISIKKVDESFEALHFEQVKIPDNYSGTPAQACMNIAKSISEIDEKIRTVESRISTLVQVNKSHVLSACNRIEIAYGNFDVRKLAACTRDSNIVFHILCGWMATKDALSLQAETENDPNVVCMIDNKTDESKVPPTKLKNPKFAKPFEMYVKMYGLPKYGEFDPTIFVAITYSLLFGAMFGDLGQGLCIFAIGLIVYLLKKIPLAAILSAAGFTSAIFGLLYGSVFGFEGVIPQIWVNPRTSKMNLPIVGSFNTVFVAAILFGVFLILITMIINMVNAFKNKKYADLLIGPNGLTGLIFYASLMAVVILYMSGHSLPGTIVLVIMFVIPLILIALKAPIVNLVQKNKKLFPESAAMYFVEGFFELFEMLLNYFSNTLSFLRVGAFAISHGAMMEVVLTLAGATDGGSPNILVLILGNIFVCGMEGLVVAIQGLRLEYYELFGRFYSGSGKEFKPYSKNIKH</sequence>
<keyword evidence="6" id="KW-0406">Ion transport</keyword>
<evidence type="ECO:0000313" key="10">
    <source>
        <dbReference type="EMBL" id="MCT7398664.1"/>
    </source>
</evidence>
<gene>
    <name evidence="10" type="ORF">N5B56_06130</name>
</gene>
<evidence type="ECO:0000256" key="7">
    <source>
        <dbReference type="ARBA" id="ARBA00023136"/>
    </source>
</evidence>
<feature type="transmembrane region" description="Helical" evidence="9">
    <location>
        <begin position="357"/>
        <end position="382"/>
    </location>
</feature>
<feature type="transmembrane region" description="Helical" evidence="9">
    <location>
        <begin position="502"/>
        <end position="526"/>
    </location>
</feature>
<evidence type="ECO:0000256" key="6">
    <source>
        <dbReference type="ARBA" id="ARBA00023065"/>
    </source>
</evidence>
<evidence type="ECO:0000256" key="9">
    <source>
        <dbReference type="SAM" id="Phobius"/>
    </source>
</evidence>
<comment type="caution">
    <text evidence="10">The sequence shown here is derived from an EMBL/GenBank/DDBJ whole genome shotgun (WGS) entry which is preliminary data.</text>
</comment>
<dbReference type="PANTHER" id="PTHR11629">
    <property type="entry name" value="VACUOLAR PROTON ATPASES"/>
    <property type="match status" value="1"/>
</dbReference>
<dbReference type="InterPro" id="IPR002490">
    <property type="entry name" value="V-ATPase_116kDa_su"/>
</dbReference>
<organism evidence="10 11">
    <name type="scientific">Eubacterium album</name>
    <dbReference type="NCBI Taxonomy" id="2978477"/>
    <lineage>
        <taxon>Bacteria</taxon>
        <taxon>Bacillati</taxon>
        <taxon>Bacillota</taxon>
        <taxon>Clostridia</taxon>
        <taxon>Eubacteriales</taxon>
        <taxon>Eubacteriaceae</taxon>
        <taxon>Eubacterium</taxon>
    </lineage>
</organism>
<feature type="transmembrane region" description="Helical" evidence="9">
    <location>
        <begin position="594"/>
        <end position="616"/>
    </location>
</feature>
<feature type="transmembrane region" description="Helical" evidence="9">
    <location>
        <begin position="562"/>
        <end position="582"/>
    </location>
</feature>
<evidence type="ECO:0000256" key="1">
    <source>
        <dbReference type="ARBA" id="ARBA00004141"/>
    </source>
</evidence>
<keyword evidence="11" id="KW-1185">Reference proteome</keyword>
<evidence type="ECO:0000313" key="11">
    <source>
        <dbReference type="Proteomes" id="UP001431199"/>
    </source>
</evidence>
<feature type="coiled-coil region" evidence="8">
    <location>
        <begin position="82"/>
        <end position="116"/>
    </location>
</feature>
<accession>A0ABT2LZE8</accession>
<dbReference type="RefSeq" id="WP_260978577.1">
    <property type="nucleotide sequence ID" value="NZ_JAODBU010000006.1"/>
</dbReference>
<keyword evidence="8" id="KW-0175">Coiled coil</keyword>
<feature type="transmembrane region" description="Helical" evidence="9">
    <location>
        <begin position="477"/>
        <end position="496"/>
    </location>
</feature>
<feature type="transmembrane region" description="Helical" evidence="9">
    <location>
        <begin position="431"/>
        <end position="456"/>
    </location>
</feature>
<reference evidence="10" key="1">
    <citation type="submission" date="2022-09" db="EMBL/GenBank/DDBJ databases">
        <title>Eubacterium sp. LFL-14 isolated from human feces.</title>
        <authorList>
            <person name="Liu F."/>
        </authorList>
    </citation>
    <scope>NUCLEOTIDE SEQUENCE</scope>
    <source>
        <strain evidence="10">LFL-14</strain>
    </source>
</reference>
<keyword evidence="4 9" id="KW-0812">Transmembrane</keyword>
<evidence type="ECO:0000256" key="4">
    <source>
        <dbReference type="ARBA" id="ARBA00022692"/>
    </source>
</evidence>
<evidence type="ECO:0000256" key="2">
    <source>
        <dbReference type="ARBA" id="ARBA00009904"/>
    </source>
</evidence>
<feature type="transmembrane region" description="Helical" evidence="9">
    <location>
        <begin position="389"/>
        <end position="411"/>
    </location>
</feature>
<proteinExistence type="inferred from homology"/>
<dbReference type="Proteomes" id="UP001431199">
    <property type="component" value="Unassembled WGS sequence"/>
</dbReference>
<evidence type="ECO:0000256" key="8">
    <source>
        <dbReference type="SAM" id="Coils"/>
    </source>
</evidence>
<keyword evidence="5 9" id="KW-1133">Transmembrane helix</keyword>
<dbReference type="Pfam" id="PF01496">
    <property type="entry name" value="V_ATPase_I"/>
    <property type="match status" value="1"/>
</dbReference>
<name>A0ABT2LZE8_9FIRM</name>
<dbReference type="PANTHER" id="PTHR11629:SF63">
    <property type="entry name" value="V-TYPE PROTON ATPASE SUBUNIT A"/>
    <property type="match status" value="1"/>
</dbReference>